<dbReference type="InterPro" id="IPR010982">
    <property type="entry name" value="Lambda_DNA-bd_dom_sf"/>
</dbReference>
<dbReference type="GO" id="GO:0003677">
    <property type="term" value="F:DNA binding"/>
    <property type="evidence" value="ECO:0007669"/>
    <property type="project" value="InterPro"/>
</dbReference>
<proteinExistence type="predicted"/>
<dbReference type="SMART" id="SM00530">
    <property type="entry name" value="HTH_XRE"/>
    <property type="match status" value="1"/>
</dbReference>
<dbReference type="InterPro" id="IPR001387">
    <property type="entry name" value="Cro/C1-type_HTH"/>
</dbReference>
<gene>
    <name evidence="2" type="ORF">CLV30_106150</name>
</gene>
<dbReference type="OrthoDB" id="9803379at2"/>
<dbReference type="SUPFAM" id="SSF47413">
    <property type="entry name" value="lambda repressor-like DNA-binding domains"/>
    <property type="match status" value="1"/>
</dbReference>
<dbReference type="PROSITE" id="PS50943">
    <property type="entry name" value="HTH_CROC1"/>
    <property type="match status" value="1"/>
</dbReference>
<keyword evidence="3" id="KW-1185">Reference proteome</keyword>
<feature type="domain" description="HTH cro/C1-type" evidence="1">
    <location>
        <begin position="17"/>
        <end position="71"/>
    </location>
</feature>
<protein>
    <submittedName>
        <fullName evidence="2">Helix-turn-helix protein</fullName>
    </submittedName>
</protein>
<accession>A0A2P8E3U3</accession>
<name>A0A2P8E3U3_9ACTN</name>
<evidence type="ECO:0000259" key="1">
    <source>
        <dbReference type="PROSITE" id="PS50943"/>
    </source>
</evidence>
<evidence type="ECO:0000313" key="3">
    <source>
        <dbReference type="Proteomes" id="UP000243528"/>
    </source>
</evidence>
<organism evidence="2 3">
    <name type="scientific">Haloactinopolyspora alba</name>
    <dbReference type="NCBI Taxonomy" id="648780"/>
    <lineage>
        <taxon>Bacteria</taxon>
        <taxon>Bacillati</taxon>
        <taxon>Actinomycetota</taxon>
        <taxon>Actinomycetes</taxon>
        <taxon>Jiangellales</taxon>
        <taxon>Jiangellaceae</taxon>
        <taxon>Haloactinopolyspora</taxon>
    </lineage>
</organism>
<evidence type="ECO:0000313" key="2">
    <source>
        <dbReference type="EMBL" id="PSL04145.1"/>
    </source>
</evidence>
<dbReference type="RefSeq" id="WP_106537271.1">
    <property type="nucleotide sequence ID" value="NZ_ML142900.1"/>
</dbReference>
<dbReference type="EMBL" id="PYGE01000006">
    <property type="protein sequence ID" value="PSL04145.1"/>
    <property type="molecule type" value="Genomic_DNA"/>
</dbReference>
<comment type="caution">
    <text evidence="2">The sequence shown here is derived from an EMBL/GenBank/DDBJ whole genome shotgun (WGS) entry which is preliminary data.</text>
</comment>
<dbReference type="Gene3D" id="1.10.260.40">
    <property type="entry name" value="lambda repressor-like DNA-binding domains"/>
    <property type="match status" value="1"/>
</dbReference>
<sequence length="81" mass="9354">MEKSIRSPEHAKLCRILRELREEADLRQSDLGARIGEPQRFVSGYERGELRLDLVQLDRITTALGSSLEELLRRYREVTGA</sequence>
<reference evidence="2 3" key="1">
    <citation type="submission" date="2018-03" db="EMBL/GenBank/DDBJ databases">
        <title>Genomic Encyclopedia of Archaeal and Bacterial Type Strains, Phase II (KMG-II): from individual species to whole genera.</title>
        <authorList>
            <person name="Goeker M."/>
        </authorList>
    </citation>
    <scope>NUCLEOTIDE SEQUENCE [LARGE SCALE GENOMIC DNA]</scope>
    <source>
        <strain evidence="2 3">DSM 45211</strain>
    </source>
</reference>
<dbReference type="AlphaFoldDB" id="A0A2P8E3U3"/>
<dbReference type="Proteomes" id="UP000243528">
    <property type="component" value="Unassembled WGS sequence"/>
</dbReference>
<dbReference type="CDD" id="cd00093">
    <property type="entry name" value="HTH_XRE"/>
    <property type="match status" value="1"/>
</dbReference>
<dbReference type="Pfam" id="PF01381">
    <property type="entry name" value="HTH_3"/>
    <property type="match status" value="1"/>
</dbReference>